<dbReference type="SUPFAM" id="SSF53474">
    <property type="entry name" value="alpha/beta-Hydrolases"/>
    <property type="match status" value="1"/>
</dbReference>
<accession>A0ABQ6FW65</accession>
<dbReference type="PRINTS" id="PR00111">
    <property type="entry name" value="ABHYDROLASE"/>
</dbReference>
<dbReference type="InterPro" id="IPR050266">
    <property type="entry name" value="AB_hydrolase_sf"/>
</dbReference>
<protein>
    <submittedName>
        <fullName evidence="2">Dihydrolipoamide acetyltransferase</fullName>
    </submittedName>
</protein>
<dbReference type="InterPro" id="IPR000073">
    <property type="entry name" value="AB_hydrolase_1"/>
</dbReference>
<evidence type="ECO:0000259" key="1">
    <source>
        <dbReference type="Pfam" id="PF12697"/>
    </source>
</evidence>
<gene>
    <name evidence="2" type="ORF">KDH_36220</name>
</gene>
<keyword evidence="3" id="KW-1185">Reference proteome</keyword>
<evidence type="ECO:0000313" key="3">
    <source>
        <dbReference type="Proteomes" id="UP001344906"/>
    </source>
</evidence>
<dbReference type="Proteomes" id="UP001344906">
    <property type="component" value="Unassembled WGS sequence"/>
</dbReference>
<name>A0ABQ6FW65_9CHLR</name>
<proteinExistence type="predicted"/>
<organism evidence="2 3">
    <name type="scientific">Dictyobacter halimunensis</name>
    <dbReference type="NCBI Taxonomy" id="3026934"/>
    <lineage>
        <taxon>Bacteria</taxon>
        <taxon>Bacillati</taxon>
        <taxon>Chloroflexota</taxon>
        <taxon>Ktedonobacteria</taxon>
        <taxon>Ktedonobacterales</taxon>
        <taxon>Dictyobacteraceae</taxon>
        <taxon>Dictyobacter</taxon>
    </lineage>
</organism>
<dbReference type="PANTHER" id="PTHR43798">
    <property type="entry name" value="MONOACYLGLYCEROL LIPASE"/>
    <property type="match status" value="1"/>
</dbReference>
<dbReference type="Pfam" id="PF12697">
    <property type="entry name" value="Abhydrolase_6"/>
    <property type="match status" value="1"/>
</dbReference>
<reference evidence="2 3" key="1">
    <citation type="submission" date="2023-02" db="EMBL/GenBank/DDBJ databases">
        <title>Dictyobacter halimunensis sp. nov., a new member of the class Ktedonobacteria from forest soil in a geothermal area.</title>
        <authorList>
            <person name="Rachmania M.K."/>
            <person name="Ningsih F."/>
            <person name="Sakai Y."/>
            <person name="Yabe S."/>
            <person name="Yokota A."/>
            <person name="Sjamsuridzal W."/>
        </authorList>
    </citation>
    <scope>NUCLEOTIDE SEQUENCE [LARGE SCALE GENOMIC DNA]</scope>
    <source>
        <strain evidence="2 3">S3.2.2.5</strain>
    </source>
</reference>
<evidence type="ECO:0000313" key="2">
    <source>
        <dbReference type="EMBL" id="GLV56783.1"/>
    </source>
</evidence>
<dbReference type="InterPro" id="IPR029058">
    <property type="entry name" value="AB_hydrolase_fold"/>
</dbReference>
<comment type="caution">
    <text evidence="2">The sequence shown here is derived from an EMBL/GenBank/DDBJ whole genome shotgun (WGS) entry which is preliminary data.</text>
</comment>
<feature type="domain" description="AB hydrolase-1" evidence="1">
    <location>
        <begin position="48"/>
        <end position="258"/>
    </location>
</feature>
<sequence length="275" mass="31462">MQLYKKRYISINKELDIDTQQFIMPELRTVQVEDYHVRYQVLGEGDPLILVHGLSGSMRWWNRNVQTLAQDHRVYLIDLPGFGTMSRVRNRFAIIHVARWLLAWMEAVEIQRAHFVGHSMGGYICIWIAAHRPEVVSRLILVSPAVLSKIHTVWGYTRPLLTAVRYIKRGFFTILAFDALRAGPFTLLRAAHDLLSVDAQEDIIKIQAPTLLIWGEHDTLVPPSVGKILCTKITDSYLVILKDASHVSMYDQPEQFNRLAEAFLKGQPLDEASSC</sequence>
<dbReference type="Gene3D" id="3.40.50.1820">
    <property type="entry name" value="alpha/beta hydrolase"/>
    <property type="match status" value="1"/>
</dbReference>
<dbReference type="EMBL" id="BSRI01000002">
    <property type="protein sequence ID" value="GLV56783.1"/>
    <property type="molecule type" value="Genomic_DNA"/>
</dbReference>